<evidence type="ECO:0000313" key="2">
    <source>
        <dbReference type="EMBL" id="MXV17291.1"/>
    </source>
</evidence>
<dbReference type="EMBL" id="WVHS01000004">
    <property type="protein sequence ID" value="MXV17291.1"/>
    <property type="molecule type" value="Genomic_DNA"/>
</dbReference>
<organism evidence="2 3">
    <name type="scientific">Hufsiella ginkgonis</name>
    <dbReference type="NCBI Taxonomy" id="2695274"/>
    <lineage>
        <taxon>Bacteria</taxon>
        <taxon>Pseudomonadati</taxon>
        <taxon>Bacteroidota</taxon>
        <taxon>Sphingobacteriia</taxon>
        <taxon>Sphingobacteriales</taxon>
        <taxon>Sphingobacteriaceae</taxon>
        <taxon>Hufsiella</taxon>
    </lineage>
</organism>
<dbReference type="PANTHER" id="PTHR37947:SF1">
    <property type="entry name" value="BLL2462 PROTEIN"/>
    <property type="match status" value="1"/>
</dbReference>
<keyword evidence="1" id="KW-0812">Transmembrane</keyword>
<gene>
    <name evidence="2" type="ORF">GS398_18485</name>
</gene>
<dbReference type="PANTHER" id="PTHR37947">
    <property type="entry name" value="BLL2462 PROTEIN"/>
    <property type="match status" value="1"/>
</dbReference>
<dbReference type="RefSeq" id="WP_160908281.1">
    <property type="nucleotide sequence ID" value="NZ_WVHS01000004.1"/>
</dbReference>
<proteinExistence type="predicted"/>
<evidence type="ECO:0000313" key="3">
    <source>
        <dbReference type="Proteomes" id="UP000451233"/>
    </source>
</evidence>
<comment type="caution">
    <text evidence="2">The sequence shown here is derived from an EMBL/GenBank/DDBJ whole genome shotgun (WGS) entry which is preliminary data.</text>
</comment>
<dbReference type="Proteomes" id="UP000451233">
    <property type="component" value="Unassembled WGS sequence"/>
</dbReference>
<keyword evidence="1" id="KW-0472">Membrane</keyword>
<feature type="transmembrane region" description="Helical" evidence="1">
    <location>
        <begin position="6"/>
        <end position="27"/>
    </location>
</feature>
<evidence type="ECO:0000256" key="1">
    <source>
        <dbReference type="SAM" id="Phobius"/>
    </source>
</evidence>
<name>A0A7K1Y231_9SPHI</name>
<dbReference type="AlphaFoldDB" id="A0A7K1Y231"/>
<protein>
    <recommendedName>
        <fullName evidence="4">VWA domain-containing protein</fullName>
    </recommendedName>
</protein>
<sequence length="689" mass="76548">MLQFTTNSFLWLLACLAIGAGYAFLLYQSSSYLQKSYRNVLFALRSLAVAVLAFLLFAPLIRITNKMVEKPLIIVAQDNSASIGITRPAGFNKAAYEADFKKLVKELESNYEVRTFNFGGDMQPGLAFQYGAKLTNISAVFKNISDQFSNRNIGAVVLATDGIYNKGGNPQYESVNVKSPVYTVALGDTIPRRDILVANVNYNNIVYLDNQFQVEVSVEAYQCKGVSSTLTVSDQTGTLFSKPITINSDEFRITVPVTLLAKKKGIQRFNVRVTPVAKELSAQNNVQTIFMEVLDGKEKVLLVANAPHPDIAAIRQSVEINKNYEVKTVLVNDLKAEDVAEAGLLILHQLPSVSGSPEILRAAASKPAWYIIGAQTNVPALNGLQNALGIASSGSVQEVTARVKTDFYSFTLTESTKNRLQNFAPLLAPFGNYGLKGPASVLLTQQIGKVVTDNPLLLFADEPQRKIGILAGEGLWRWRLEDFEENENHEAVDELINKTVQYLSTKEDKRKFRVYPARRSFDENERVILNGELYNDSYELVNTPDVNIVLKNGEGNSYNYVFSKTSNAYELDAGVLPAGEYDFSASTKLGKVNHAATGQFIITQQQAEFQRTTANHQLLYEMAAQSTGKMVYPNQLDQLPAMIRANEQVKTISYENKRYEDLIDLKVLFFLIAGLLTIEWFARKRSGEV</sequence>
<reference evidence="2 3" key="1">
    <citation type="submission" date="2019-11" db="EMBL/GenBank/DDBJ databases">
        <title>Pedobacter sp. HMF7056 Genome sequencing and assembly.</title>
        <authorList>
            <person name="Kang H."/>
            <person name="Kim H."/>
            <person name="Joh K."/>
        </authorList>
    </citation>
    <scope>NUCLEOTIDE SEQUENCE [LARGE SCALE GENOMIC DNA]</scope>
    <source>
        <strain evidence="2 3">HMF7056</strain>
    </source>
</reference>
<accession>A0A7K1Y231</accession>
<keyword evidence="1" id="KW-1133">Transmembrane helix</keyword>
<feature type="transmembrane region" description="Helical" evidence="1">
    <location>
        <begin position="39"/>
        <end position="61"/>
    </location>
</feature>
<keyword evidence="3" id="KW-1185">Reference proteome</keyword>
<evidence type="ECO:0008006" key="4">
    <source>
        <dbReference type="Google" id="ProtNLM"/>
    </source>
</evidence>